<evidence type="ECO:0000256" key="2">
    <source>
        <dbReference type="SAM" id="SignalP"/>
    </source>
</evidence>
<dbReference type="EMBL" id="FMAH01000022">
    <property type="protein sequence ID" value="SCB34464.1"/>
    <property type="molecule type" value="Genomic_DNA"/>
</dbReference>
<evidence type="ECO:0000313" key="5">
    <source>
        <dbReference type="Proteomes" id="UP000199435"/>
    </source>
</evidence>
<reference evidence="5" key="1">
    <citation type="submission" date="2016-08" db="EMBL/GenBank/DDBJ databases">
        <authorList>
            <person name="Varghese N."/>
            <person name="Submissions Spin"/>
        </authorList>
    </citation>
    <scope>NUCLEOTIDE SEQUENCE [LARGE SCALE GENOMIC DNA]</scope>
    <source>
        <strain evidence="5">HAMBI 2971</strain>
    </source>
</reference>
<feature type="region of interest" description="Disordered" evidence="1">
    <location>
        <begin position="442"/>
        <end position="482"/>
    </location>
</feature>
<accession>A0A1C3W3X0</accession>
<dbReference type="Pfam" id="PF03797">
    <property type="entry name" value="Autotransporter"/>
    <property type="match status" value="1"/>
</dbReference>
<gene>
    <name evidence="4" type="ORF">GA0061102_102231</name>
</gene>
<proteinExistence type="predicted"/>
<dbReference type="InterPro" id="IPR036709">
    <property type="entry name" value="Autotransporte_beta_dom_sf"/>
</dbReference>
<dbReference type="Proteomes" id="UP000199435">
    <property type="component" value="Unassembled WGS sequence"/>
</dbReference>
<feature type="chain" id="PRO_5008685105" evidence="2">
    <location>
        <begin position="37"/>
        <end position="798"/>
    </location>
</feature>
<feature type="signal peptide" evidence="2">
    <location>
        <begin position="1"/>
        <end position="36"/>
    </location>
</feature>
<dbReference type="SUPFAM" id="SSF101898">
    <property type="entry name" value="NHL repeat"/>
    <property type="match status" value="1"/>
</dbReference>
<dbReference type="STRING" id="411945.GA0061102_102231"/>
<organism evidence="4 5">
    <name type="scientific">Rhizobium miluonense</name>
    <dbReference type="NCBI Taxonomy" id="411945"/>
    <lineage>
        <taxon>Bacteria</taxon>
        <taxon>Pseudomonadati</taxon>
        <taxon>Pseudomonadota</taxon>
        <taxon>Alphaproteobacteria</taxon>
        <taxon>Hyphomicrobiales</taxon>
        <taxon>Rhizobiaceae</taxon>
        <taxon>Rhizobium/Agrobacterium group</taxon>
        <taxon>Rhizobium</taxon>
    </lineage>
</organism>
<evidence type="ECO:0000259" key="3">
    <source>
        <dbReference type="PROSITE" id="PS51208"/>
    </source>
</evidence>
<feature type="compositionally biased region" description="Gly residues" evidence="1">
    <location>
        <begin position="445"/>
        <end position="482"/>
    </location>
</feature>
<dbReference type="SMART" id="SM00869">
    <property type="entry name" value="Autotransporter"/>
    <property type="match status" value="1"/>
</dbReference>
<keyword evidence="5" id="KW-1185">Reference proteome</keyword>
<dbReference type="AlphaFoldDB" id="A0A1C3W3X0"/>
<evidence type="ECO:0000256" key="1">
    <source>
        <dbReference type="SAM" id="MobiDB-lite"/>
    </source>
</evidence>
<dbReference type="RefSeq" id="WP_159432173.1">
    <property type="nucleotide sequence ID" value="NZ_FMAH01000022.1"/>
</dbReference>
<dbReference type="InterPro" id="IPR005546">
    <property type="entry name" value="Autotransporte_beta"/>
</dbReference>
<dbReference type="SUPFAM" id="SSF103515">
    <property type="entry name" value="Autotransporter"/>
    <property type="match status" value="1"/>
</dbReference>
<dbReference type="InterPro" id="IPR014262">
    <property type="entry name" value="HAF_rpt"/>
</dbReference>
<name>A0A1C3W3X0_9HYPH</name>
<feature type="domain" description="Autotransporter" evidence="3">
    <location>
        <begin position="530"/>
        <end position="798"/>
    </location>
</feature>
<sequence>MNKTLDTHRSGNAQHMKMLFNTTSFLVLALASPTFAGPAEPVSVGQSNSGVTFDIFTPPNTNRNYIGGLSGDGSSLVVNNYDLSARRWVPYIWRDSEGSALVATQDVQARAINYDGSVYVGSTMSSSTEVTHAARITASGMEDLGTLGGTYAVAIGVSDDGSAVTGLSYLTGNGAAHAFYWSTSTNRLLDIGTLGGIQSLGLAISGDGTTVVGQSSLNPDEVHAFRWQVNGQMTDLGVLDGDDSSQAVAVSKNGSVVAGNSSSSQEETSRVFRWTQAGNMVDIGTLDIGGQHDSKNTNFGALSRDGSTIVGTVSVYPTSGGNYERAYRWHVGDDGVRGSMEQLGTLGGRYNRAYAVSADGNVIVGQASTANIGNDNPEKFHGFRWTAATNTITVDDWLRSNGVTLASDVTQTAVAVSSDGSVVAGTTYDGKFYYARVRPAETGSTGAGSTGAGSTGTGSTGTGSTGTGSTGTGSTGTGSTGAGSTGTGIIVAEQFVPTVQSAAITPSNTQLSYANTAMFGAEGSPMRNLLNAGQRSAWGTVDSGYDKSKAADGGFALGEFGLGYGIADGVTGRLAIGGTYTKQDLVSGGDFNFKGFYISPEVTANVGGNFYVTLGGYYALGKIDIHRGYLNGSSTDFSDGNTDTQTWGGKLRLDWLNAATIADTAITPYIALSRANSKVDAYTENGGSFPVAYDEMNDHSTIARLGADYVHPLTENVNLLARTEVAHRFENRSSDASAEIIGLSSVDLPGQDLKQWWVRGGLGAEFAVSSGTASLMVNASTEGGDPRVWLRSGWKVNF</sequence>
<dbReference type="Gene3D" id="2.40.128.130">
    <property type="entry name" value="Autotransporter beta-domain"/>
    <property type="match status" value="1"/>
</dbReference>
<dbReference type="PROSITE" id="PS51208">
    <property type="entry name" value="AUTOTRANSPORTER"/>
    <property type="match status" value="1"/>
</dbReference>
<dbReference type="NCBIfam" id="TIGR02913">
    <property type="entry name" value="HAF_rpt"/>
    <property type="match status" value="2"/>
</dbReference>
<keyword evidence="2" id="KW-0732">Signal</keyword>
<protein>
    <submittedName>
        <fullName evidence="4">Probable extracellular repeat, HAF family</fullName>
    </submittedName>
</protein>
<dbReference type="OrthoDB" id="6848220at2"/>
<evidence type="ECO:0000313" key="4">
    <source>
        <dbReference type="EMBL" id="SCB34464.1"/>
    </source>
</evidence>